<reference evidence="3 4" key="1">
    <citation type="submission" date="2019-05" db="EMBL/GenBank/DDBJ databases">
        <title>Ruegeria sp. nov., isolated from tidal flat.</title>
        <authorList>
            <person name="Kim W."/>
        </authorList>
    </citation>
    <scope>NUCLEOTIDE SEQUENCE [LARGE SCALE GENOMIC DNA]</scope>
    <source>
        <strain evidence="3 4">CAU 1488</strain>
    </source>
</reference>
<evidence type="ECO:0000313" key="4">
    <source>
        <dbReference type="Proteomes" id="UP001193035"/>
    </source>
</evidence>
<comment type="caution">
    <text evidence="3">The sequence shown here is derived from an EMBL/GenBank/DDBJ whole genome shotgun (WGS) entry which is preliminary data.</text>
</comment>
<feature type="region of interest" description="Disordered" evidence="1">
    <location>
        <begin position="1"/>
        <end position="29"/>
    </location>
</feature>
<accession>A0ABY2WSX9</accession>
<proteinExistence type="predicted"/>
<dbReference type="RefSeq" id="WP_138845729.1">
    <property type="nucleotide sequence ID" value="NZ_VCPD01000012.1"/>
</dbReference>
<dbReference type="SMART" id="SM00953">
    <property type="entry name" value="RES"/>
    <property type="match status" value="1"/>
</dbReference>
<sequence length="171" mass="18853">MQHKGPLFRAHNPEWSWAPESGEGARQNGGRFNKIGVSALYLSENPLTAIREASPIGRPMEPLTLCQYEVDCGPVFDATDSVLLAKHGISFHHLECPSWLDEMLSGETPDSHRVADQLIAEGFAGIRVQSFAKLAGPGDINVVFWRWSDIPPTMIKVIDNDGRLPDPPAIR</sequence>
<evidence type="ECO:0000259" key="2">
    <source>
        <dbReference type="SMART" id="SM00953"/>
    </source>
</evidence>
<organism evidence="3 4">
    <name type="scientific">Ruegeria sediminis</name>
    <dbReference type="NCBI Taxonomy" id="2583820"/>
    <lineage>
        <taxon>Bacteria</taxon>
        <taxon>Pseudomonadati</taxon>
        <taxon>Pseudomonadota</taxon>
        <taxon>Alphaproteobacteria</taxon>
        <taxon>Rhodobacterales</taxon>
        <taxon>Roseobacteraceae</taxon>
        <taxon>Ruegeria</taxon>
    </lineage>
</organism>
<protein>
    <recommendedName>
        <fullName evidence="2">RES domain-containing protein</fullName>
    </recommendedName>
</protein>
<name>A0ABY2WSX9_9RHOB</name>
<dbReference type="InterPro" id="IPR014914">
    <property type="entry name" value="RES_dom"/>
</dbReference>
<evidence type="ECO:0000313" key="3">
    <source>
        <dbReference type="EMBL" id="TMV02571.1"/>
    </source>
</evidence>
<feature type="domain" description="RES" evidence="2">
    <location>
        <begin position="19"/>
        <end position="161"/>
    </location>
</feature>
<keyword evidence="4" id="KW-1185">Reference proteome</keyword>
<gene>
    <name evidence="3" type="ORF">FGK63_20300</name>
</gene>
<dbReference type="Proteomes" id="UP001193035">
    <property type="component" value="Unassembled WGS sequence"/>
</dbReference>
<dbReference type="Pfam" id="PF08808">
    <property type="entry name" value="RES"/>
    <property type="match status" value="1"/>
</dbReference>
<evidence type="ECO:0000256" key="1">
    <source>
        <dbReference type="SAM" id="MobiDB-lite"/>
    </source>
</evidence>
<dbReference type="EMBL" id="VCPD01000012">
    <property type="protein sequence ID" value="TMV02571.1"/>
    <property type="molecule type" value="Genomic_DNA"/>
</dbReference>